<evidence type="ECO:0000313" key="2">
    <source>
        <dbReference type="Proteomes" id="UP000499080"/>
    </source>
</evidence>
<evidence type="ECO:0000313" key="1">
    <source>
        <dbReference type="EMBL" id="GBN41082.1"/>
    </source>
</evidence>
<accession>A0A4Y2NQ73</accession>
<gene>
    <name evidence="1" type="ORF">AVEN_88159_1</name>
</gene>
<name>A0A4Y2NQ73_ARAVE</name>
<dbReference type="AlphaFoldDB" id="A0A4Y2NQ73"/>
<protein>
    <submittedName>
        <fullName evidence="1">Uncharacterized protein</fullName>
    </submittedName>
</protein>
<dbReference type="EMBL" id="BGPR01009600">
    <property type="protein sequence ID" value="GBN41082.1"/>
    <property type="molecule type" value="Genomic_DNA"/>
</dbReference>
<keyword evidence="2" id="KW-1185">Reference proteome</keyword>
<dbReference type="Proteomes" id="UP000499080">
    <property type="component" value="Unassembled WGS sequence"/>
</dbReference>
<reference evidence="1 2" key="1">
    <citation type="journal article" date="2019" name="Sci. Rep.">
        <title>Orb-weaving spider Araneus ventricosus genome elucidates the spidroin gene catalogue.</title>
        <authorList>
            <person name="Kono N."/>
            <person name="Nakamura H."/>
            <person name="Ohtoshi R."/>
            <person name="Moran D.A.P."/>
            <person name="Shinohara A."/>
            <person name="Yoshida Y."/>
            <person name="Fujiwara M."/>
            <person name="Mori M."/>
            <person name="Tomita M."/>
            <person name="Arakawa K."/>
        </authorList>
    </citation>
    <scope>NUCLEOTIDE SEQUENCE [LARGE SCALE GENOMIC DNA]</scope>
</reference>
<proteinExistence type="predicted"/>
<organism evidence="1 2">
    <name type="scientific">Araneus ventricosus</name>
    <name type="common">Orbweaver spider</name>
    <name type="synonym">Epeira ventricosa</name>
    <dbReference type="NCBI Taxonomy" id="182803"/>
    <lineage>
        <taxon>Eukaryota</taxon>
        <taxon>Metazoa</taxon>
        <taxon>Ecdysozoa</taxon>
        <taxon>Arthropoda</taxon>
        <taxon>Chelicerata</taxon>
        <taxon>Arachnida</taxon>
        <taxon>Araneae</taxon>
        <taxon>Araneomorphae</taxon>
        <taxon>Entelegynae</taxon>
        <taxon>Araneoidea</taxon>
        <taxon>Araneidae</taxon>
        <taxon>Araneus</taxon>
    </lineage>
</organism>
<sequence>MGLKLTGDLAYFVTPFGHREDKKISTAQLDALATSSVTSFLEKENSFDSLCSDPLKYAIFKPELPVRMPRFPERETQRFNNELNINKKDY</sequence>
<comment type="caution">
    <text evidence="1">The sequence shown here is derived from an EMBL/GenBank/DDBJ whole genome shotgun (WGS) entry which is preliminary data.</text>
</comment>